<evidence type="ECO:0000256" key="1">
    <source>
        <dbReference type="ARBA" id="ARBA00022754"/>
    </source>
</evidence>
<organism evidence="5 6">
    <name type="scientific">Carassius auratus</name>
    <name type="common">Goldfish</name>
    <dbReference type="NCBI Taxonomy" id="7957"/>
    <lineage>
        <taxon>Eukaryota</taxon>
        <taxon>Metazoa</taxon>
        <taxon>Chordata</taxon>
        <taxon>Craniata</taxon>
        <taxon>Vertebrata</taxon>
        <taxon>Euteleostomi</taxon>
        <taxon>Actinopterygii</taxon>
        <taxon>Neopterygii</taxon>
        <taxon>Teleostei</taxon>
        <taxon>Ostariophysi</taxon>
        <taxon>Cypriniformes</taxon>
        <taxon>Cyprinidae</taxon>
        <taxon>Cyprininae</taxon>
        <taxon>Carassius</taxon>
    </lineage>
</organism>
<evidence type="ECO:0000256" key="2">
    <source>
        <dbReference type="ARBA" id="ARBA00023054"/>
    </source>
</evidence>
<keyword evidence="1" id="KW-0403">Intermediate filament</keyword>
<gene>
    <name evidence="6" type="primary">LOC113099661</name>
</gene>
<evidence type="ECO:0000313" key="5">
    <source>
        <dbReference type="Proteomes" id="UP000515129"/>
    </source>
</evidence>
<dbReference type="InterPro" id="IPR002957">
    <property type="entry name" value="Keratin_I"/>
</dbReference>
<dbReference type="PANTHER" id="PTHR23239">
    <property type="entry name" value="INTERMEDIATE FILAMENT"/>
    <property type="match status" value="1"/>
</dbReference>
<evidence type="ECO:0000313" key="6">
    <source>
        <dbReference type="RefSeq" id="XP_026120339.1"/>
    </source>
</evidence>
<keyword evidence="5" id="KW-1185">Reference proteome</keyword>
<dbReference type="Gene3D" id="1.20.5.170">
    <property type="match status" value="1"/>
</dbReference>
<feature type="domain" description="IF rod" evidence="4">
    <location>
        <begin position="1"/>
        <end position="48"/>
    </location>
</feature>
<dbReference type="InterPro" id="IPR039008">
    <property type="entry name" value="IF_rod_dom"/>
</dbReference>
<dbReference type="GO" id="GO:0005882">
    <property type="term" value="C:intermediate filament"/>
    <property type="evidence" value="ECO:0007669"/>
    <property type="project" value="UniProtKB-KW"/>
</dbReference>
<evidence type="ECO:0000259" key="4">
    <source>
        <dbReference type="PROSITE" id="PS51842"/>
    </source>
</evidence>
<dbReference type="Pfam" id="PF00038">
    <property type="entry name" value="Filament"/>
    <property type="match status" value="1"/>
</dbReference>
<dbReference type="PANTHER" id="PTHR23239:SF367">
    <property type="entry name" value="KERATIN 15-RELATED"/>
    <property type="match status" value="1"/>
</dbReference>
<reference evidence="6" key="1">
    <citation type="submission" date="2025-08" db="UniProtKB">
        <authorList>
            <consortium name="RefSeq"/>
        </authorList>
    </citation>
    <scope>IDENTIFICATION</scope>
    <source>
        <strain evidence="6">Wakin</strain>
        <tissue evidence="6">Muscle</tissue>
    </source>
</reference>
<dbReference type="GO" id="GO:0005198">
    <property type="term" value="F:structural molecule activity"/>
    <property type="evidence" value="ECO:0007669"/>
    <property type="project" value="InterPro"/>
</dbReference>
<dbReference type="KEGG" id="caua:113099661"/>
<sequence>QPGHQLSQFHANIGNNKREYETLLDVKTRLELEIAEYRRLLDGDERKSQKIVTKTITVVETVVDGRIMESSESVDVNERDN</sequence>
<dbReference type="OrthoDB" id="8913306at2759"/>
<evidence type="ECO:0000256" key="3">
    <source>
        <dbReference type="SAM" id="Coils"/>
    </source>
</evidence>
<accession>A0A6P6PI04</accession>
<keyword evidence="2 3" id="KW-0175">Coiled coil</keyword>
<dbReference type="PROSITE" id="PS51842">
    <property type="entry name" value="IF_ROD_2"/>
    <property type="match status" value="1"/>
</dbReference>
<proteinExistence type="predicted"/>
<dbReference type="GeneID" id="113099661"/>
<dbReference type="RefSeq" id="XP_026120339.1">
    <property type="nucleotide sequence ID" value="XM_026264554.1"/>
</dbReference>
<feature type="non-terminal residue" evidence="6">
    <location>
        <position position="1"/>
    </location>
</feature>
<dbReference type="Proteomes" id="UP000515129">
    <property type="component" value="Unplaced"/>
</dbReference>
<dbReference type="SUPFAM" id="SSF64593">
    <property type="entry name" value="Intermediate filament protein, coiled coil region"/>
    <property type="match status" value="1"/>
</dbReference>
<protein>
    <submittedName>
        <fullName evidence="6">Keratin, type I cytoskeletal 18-like</fullName>
    </submittedName>
</protein>
<feature type="coiled-coil region" evidence="3">
    <location>
        <begin position="20"/>
        <end position="47"/>
    </location>
</feature>
<name>A0A6P6PI04_CARAU</name>
<dbReference type="AlphaFoldDB" id="A0A6P6PI04"/>